<sequence>MGNNIDQIEDRLYLGNVFVAQNKEMLESYHITHIVNISDEDIFFPNDFTYLHIFCYDKESELIILNFPIIAKFITESLLEQKNSVFVHCSAGVSRSATAIISYLMKKEEISYEKAEQMVSSKRRQIAPNVAFVEQLKLWEQLNYRLEGDSEKHLSFKRLQILHKAFRSITPYLDQISSGSILFKIASIIITEASKDEKLISSEQKEKLLGLIEQQDHQFQKVLQKCLESNYFPSFTSIDYKKNKFYSNFIKILAEY</sequence>
<comment type="similarity">
    <text evidence="1">Belongs to the protein-tyrosine phosphatase family. Non-receptor class dual specificity subfamily.</text>
</comment>
<dbReference type="EMBL" id="JAOAOG010000309">
    <property type="protein sequence ID" value="KAJ6230716.1"/>
    <property type="molecule type" value="Genomic_DNA"/>
</dbReference>
<dbReference type="PROSITE" id="PS50054">
    <property type="entry name" value="TYR_PHOSPHATASE_DUAL"/>
    <property type="match status" value="1"/>
</dbReference>
<dbReference type="SUPFAM" id="SSF52799">
    <property type="entry name" value="(Phosphotyrosine protein) phosphatases II"/>
    <property type="match status" value="1"/>
</dbReference>
<dbReference type="PANTHER" id="PTHR10159:SF519">
    <property type="entry name" value="DUAL SPECIFICITY PROTEIN PHOSPHATASE MPK3"/>
    <property type="match status" value="1"/>
</dbReference>
<keyword evidence="4" id="KW-0904">Protein phosphatase</keyword>
<evidence type="ECO:0000313" key="8">
    <source>
        <dbReference type="Proteomes" id="UP001150062"/>
    </source>
</evidence>
<dbReference type="CDD" id="cd14498">
    <property type="entry name" value="DSP"/>
    <property type="match status" value="1"/>
</dbReference>
<proteinExistence type="inferred from homology"/>
<evidence type="ECO:0000259" key="6">
    <source>
        <dbReference type="PROSITE" id="PS50056"/>
    </source>
</evidence>
<dbReference type="InterPro" id="IPR000387">
    <property type="entry name" value="Tyr_Pase_dom"/>
</dbReference>
<evidence type="ECO:0000256" key="4">
    <source>
        <dbReference type="ARBA" id="ARBA00022912"/>
    </source>
</evidence>
<accession>A0ABQ8XE22</accession>
<organism evidence="7 8">
    <name type="scientific">Anaeramoeba flamelloides</name>
    <dbReference type="NCBI Taxonomy" id="1746091"/>
    <lineage>
        <taxon>Eukaryota</taxon>
        <taxon>Metamonada</taxon>
        <taxon>Anaeramoebidae</taxon>
        <taxon>Anaeramoeba</taxon>
    </lineage>
</organism>
<dbReference type="Pfam" id="PF00782">
    <property type="entry name" value="DSPc"/>
    <property type="match status" value="1"/>
</dbReference>
<dbReference type="SMART" id="SM00195">
    <property type="entry name" value="DSPc"/>
    <property type="match status" value="1"/>
</dbReference>
<dbReference type="Proteomes" id="UP001150062">
    <property type="component" value="Unassembled WGS sequence"/>
</dbReference>
<name>A0ABQ8XE22_9EUKA</name>
<keyword evidence="8" id="KW-1185">Reference proteome</keyword>
<evidence type="ECO:0000259" key="5">
    <source>
        <dbReference type="PROSITE" id="PS50054"/>
    </source>
</evidence>
<gene>
    <name evidence="7" type="ORF">M0813_06504</name>
</gene>
<dbReference type="PROSITE" id="PS50056">
    <property type="entry name" value="TYR_PHOSPHATASE_2"/>
    <property type="match status" value="1"/>
</dbReference>
<evidence type="ECO:0000256" key="1">
    <source>
        <dbReference type="ARBA" id="ARBA00008601"/>
    </source>
</evidence>
<dbReference type="InterPro" id="IPR029021">
    <property type="entry name" value="Prot-tyrosine_phosphatase-like"/>
</dbReference>
<dbReference type="PROSITE" id="PS00383">
    <property type="entry name" value="TYR_PHOSPHATASE_1"/>
    <property type="match status" value="1"/>
</dbReference>
<dbReference type="EC" id="3.1.3.48" evidence="2"/>
<reference evidence="7" key="1">
    <citation type="submission" date="2022-08" db="EMBL/GenBank/DDBJ databases">
        <title>Novel sulfate-reducing endosymbionts in the free-living metamonad Anaeramoeba.</title>
        <authorList>
            <person name="Jerlstrom-Hultqvist J."/>
            <person name="Cepicka I."/>
            <person name="Gallot-Lavallee L."/>
            <person name="Salas-Leiva D."/>
            <person name="Curtis B.A."/>
            <person name="Zahonova K."/>
            <person name="Pipaliya S."/>
            <person name="Dacks J."/>
            <person name="Roger A.J."/>
        </authorList>
    </citation>
    <scope>NUCLEOTIDE SEQUENCE</scope>
    <source>
        <strain evidence="7">Schooner1</strain>
    </source>
</reference>
<dbReference type="Gene3D" id="3.90.190.10">
    <property type="entry name" value="Protein tyrosine phosphatase superfamily"/>
    <property type="match status" value="1"/>
</dbReference>
<evidence type="ECO:0000256" key="3">
    <source>
        <dbReference type="ARBA" id="ARBA00022801"/>
    </source>
</evidence>
<dbReference type="InterPro" id="IPR016130">
    <property type="entry name" value="Tyr_Pase_AS"/>
</dbReference>
<dbReference type="InterPro" id="IPR020422">
    <property type="entry name" value="TYR_PHOSPHATASE_DUAL_dom"/>
</dbReference>
<comment type="caution">
    <text evidence="7">The sequence shown here is derived from an EMBL/GenBank/DDBJ whole genome shotgun (WGS) entry which is preliminary data.</text>
</comment>
<feature type="domain" description="Tyrosine-protein phosphatase" evidence="5">
    <location>
        <begin position="4"/>
        <end position="145"/>
    </location>
</feature>
<dbReference type="PANTHER" id="PTHR10159">
    <property type="entry name" value="DUAL SPECIFICITY PROTEIN PHOSPHATASE"/>
    <property type="match status" value="1"/>
</dbReference>
<keyword evidence="3" id="KW-0378">Hydrolase</keyword>
<evidence type="ECO:0000256" key="2">
    <source>
        <dbReference type="ARBA" id="ARBA00013064"/>
    </source>
</evidence>
<evidence type="ECO:0000313" key="7">
    <source>
        <dbReference type="EMBL" id="KAJ6230716.1"/>
    </source>
</evidence>
<dbReference type="InterPro" id="IPR000340">
    <property type="entry name" value="Dual-sp_phosphatase_cat-dom"/>
</dbReference>
<protein>
    <recommendedName>
        <fullName evidence="2">protein-tyrosine-phosphatase</fullName>
        <ecNumber evidence="2">3.1.3.48</ecNumber>
    </recommendedName>
</protein>
<feature type="domain" description="Tyrosine specific protein phosphatases" evidence="6">
    <location>
        <begin position="65"/>
        <end position="123"/>
    </location>
</feature>